<name>H8KV83_SOLCM</name>
<sequence>MKKGLLLQIACMLIASAGFAQTATSLTVQDTRNTNPLPETFQKTVRYDFKRTDDIGVPGALSYSGLMTLSQWEDASGGKVHQMNFNDRGVYYRGGYMGATSWEGWKRLVMEDENGNVLLNSATAGNVGIGISSPLTKVHIVNQAQLSNSMGALMIGLNTTTANLRFGYNTGYTWIQSHNGAPLYINEIGNNTIFNVTSGSVGIGTRTPDPNYKLSVNGNIRAKEIKVESGWADFVFEPDYKLRSLSEVEMFIKLNKHLPEIPSAKEVENNGIAVGEMNAKLLQKIEELTLYLIEMKKENEELKSLKNEVEQLKMLVKELSESKHK</sequence>
<keyword evidence="4" id="KW-1185">Reference proteome</keyword>
<dbReference type="STRING" id="929556.Solca_1033"/>
<dbReference type="RefSeq" id="WP_014679368.1">
    <property type="nucleotide sequence ID" value="NC_017770.1"/>
</dbReference>
<accession>H8KV83</accession>
<reference evidence="3" key="1">
    <citation type="submission" date="2012-02" db="EMBL/GenBank/DDBJ databases">
        <title>The complete genome of Solitalea canadensis DSM 3403.</title>
        <authorList>
            <consortium name="US DOE Joint Genome Institute (JGI-PGF)"/>
            <person name="Lucas S."/>
            <person name="Copeland A."/>
            <person name="Lapidus A."/>
            <person name="Glavina del Rio T."/>
            <person name="Dalin E."/>
            <person name="Tice H."/>
            <person name="Bruce D."/>
            <person name="Goodwin L."/>
            <person name="Pitluck S."/>
            <person name="Peters L."/>
            <person name="Ovchinnikova G."/>
            <person name="Lu M."/>
            <person name="Kyrpides N."/>
            <person name="Mavromatis K."/>
            <person name="Ivanova N."/>
            <person name="Brettin T."/>
            <person name="Detter J.C."/>
            <person name="Han C."/>
            <person name="Larimer F."/>
            <person name="Land M."/>
            <person name="Hauser L."/>
            <person name="Markowitz V."/>
            <person name="Cheng J.-F."/>
            <person name="Hugenholtz P."/>
            <person name="Woyke T."/>
            <person name="Wu D."/>
            <person name="Spring S."/>
            <person name="Schroeder M."/>
            <person name="Kopitz M."/>
            <person name="Brambilla E."/>
            <person name="Klenk H.-P."/>
            <person name="Eisen J.A."/>
        </authorList>
    </citation>
    <scope>NUCLEOTIDE SEQUENCE</scope>
    <source>
        <strain evidence="3">DSM 3403</strain>
    </source>
</reference>
<evidence type="ECO:0000256" key="1">
    <source>
        <dbReference type="SAM" id="Coils"/>
    </source>
</evidence>
<evidence type="ECO:0000313" key="4">
    <source>
        <dbReference type="Proteomes" id="UP000007590"/>
    </source>
</evidence>
<dbReference type="EMBL" id="CP003349">
    <property type="protein sequence ID" value="AFD06141.1"/>
    <property type="molecule type" value="Genomic_DNA"/>
</dbReference>
<keyword evidence="2" id="KW-0732">Signal</keyword>
<feature type="signal peptide" evidence="2">
    <location>
        <begin position="1"/>
        <end position="20"/>
    </location>
</feature>
<dbReference type="eggNOG" id="COG1044">
    <property type="taxonomic scope" value="Bacteria"/>
</dbReference>
<evidence type="ECO:0000313" key="3">
    <source>
        <dbReference type="EMBL" id="AFD06141.1"/>
    </source>
</evidence>
<evidence type="ECO:0008006" key="5">
    <source>
        <dbReference type="Google" id="ProtNLM"/>
    </source>
</evidence>
<dbReference type="Proteomes" id="UP000007590">
    <property type="component" value="Chromosome"/>
</dbReference>
<protein>
    <recommendedName>
        <fullName evidence="5">Peptidase S74 domain-containing protein</fullName>
    </recommendedName>
</protein>
<dbReference type="AlphaFoldDB" id="H8KV83"/>
<feature type="chain" id="PRO_5003613434" description="Peptidase S74 domain-containing protein" evidence="2">
    <location>
        <begin position="21"/>
        <end position="325"/>
    </location>
</feature>
<keyword evidence="1" id="KW-0175">Coiled coil</keyword>
<dbReference type="KEGG" id="scn:Solca_1033"/>
<proteinExistence type="predicted"/>
<evidence type="ECO:0000256" key="2">
    <source>
        <dbReference type="SAM" id="SignalP"/>
    </source>
</evidence>
<feature type="coiled-coil region" evidence="1">
    <location>
        <begin position="278"/>
        <end position="325"/>
    </location>
</feature>
<gene>
    <name evidence="3" type="ordered locus">Solca_1033</name>
</gene>
<organism evidence="3 4">
    <name type="scientific">Solitalea canadensis (strain ATCC 29591 / DSM 3403 / JCM 21819 / LMG 8368 / NBRC 15130 / NCIMB 12057 / USAM 9D)</name>
    <name type="common">Flexibacter canadensis</name>
    <dbReference type="NCBI Taxonomy" id="929556"/>
    <lineage>
        <taxon>Bacteria</taxon>
        <taxon>Pseudomonadati</taxon>
        <taxon>Bacteroidota</taxon>
        <taxon>Sphingobacteriia</taxon>
        <taxon>Sphingobacteriales</taxon>
        <taxon>Sphingobacteriaceae</taxon>
        <taxon>Solitalea</taxon>
    </lineage>
</organism>
<dbReference type="HOGENOM" id="CLU_044440_0_0_10"/>